<evidence type="ECO:0000313" key="2">
    <source>
        <dbReference type="EMBL" id="GLK87367.1"/>
    </source>
</evidence>
<name>A0A9W6K1V3_9PSED</name>
<reference evidence="2" key="1">
    <citation type="journal article" date="2014" name="Int. J. Syst. Evol. Microbiol.">
        <title>Complete genome sequence of Corynebacterium casei LMG S-19264T (=DSM 44701T), isolated from a smear-ripened cheese.</title>
        <authorList>
            <consortium name="US DOE Joint Genome Institute (JGI-PGF)"/>
            <person name="Walter F."/>
            <person name="Albersmeier A."/>
            <person name="Kalinowski J."/>
            <person name="Ruckert C."/>
        </authorList>
    </citation>
    <scope>NUCLEOTIDE SEQUENCE</scope>
    <source>
        <strain evidence="2">VKM B-2935</strain>
    </source>
</reference>
<evidence type="ECO:0000256" key="1">
    <source>
        <dbReference type="SAM" id="SignalP"/>
    </source>
</evidence>
<evidence type="ECO:0000313" key="3">
    <source>
        <dbReference type="Proteomes" id="UP001143328"/>
    </source>
</evidence>
<gene>
    <name evidence="2" type="ORF">GCM10017655_04290</name>
</gene>
<sequence length="247" mass="27072">MRFTSMLQLSLGCLLAALASFSAAAVQAQTPQEQMQVQACRAVGSLLLYRGEGFQASYAERVDSDLAALAAAVQSSPQVSDQLRAAQQNLVTQIKRGVSFGPNEEDVPWGYQKELSKALRDFLISAHSLGKAAPEDELPVKVEYLSVQYLFRSYVGSLELAREHADQYIGQDERLLVPEIDQQMNTLAEQDAAVKKKLDTRWGYLRVALADMNSGVTAMTSLSGRPFAPTIVDRHARAMSDQLMSAN</sequence>
<dbReference type="RefSeq" id="WP_271193624.1">
    <property type="nucleotide sequence ID" value="NZ_BSFN01000001.1"/>
</dbReference>
<dbReference type="AlphaFoldDB" id="A0A9W6K1V3"/>
<comment type="caution">
    <text evidence="2">The sequence shown here is derived from an EMBL/GenBank/DDBJ whole genome shotgun (WGS) entry which is preliminary data.</text>
</comment>
<dbReference type="Proteomes" id="UP001143328">
    <property type="component" value="Unassembled WGS sequence"/>
</dbReference>
<protein>
    <submittedName>
        <fullName evidence="2">Uncharacterized protein</fullName>
    </submittedName>
</protein>
<keyword evidence="3" id="KW-1185">Reference proteome</keyword>
<proteinExistence type="predicted"/>
<keyword evidence="1" id="KW-0732">Signal</keyword>
<feature type="signal peptide" evidence="1">
    <location>
        <begin position="1"/>
        <end position="28"/>
    </location>
</feature>
<reference evidence="2" key="2">
    <citation type="submission" date="2023-01" db="EMBL/GenBank/DDBJ databases">
        <authorList>
            <person name="Sun Q."/>
            <person name="Evtushenko L."/>
        </authorList>
    </citation>
    <scope>NUCLEOTIDE SEQUENCE</scope>
    <source>
        <strain evidence="2">VKM B-2935</strain>
    </source>
</reference>
<organism evidence="2 3">
    <name type="scientific">Pseudomonas turukhanskensis</name>
    <dbReference type="NCBI Taxonomy" id="1806536"/>
    <lineage>
        <taxon>Bacteria</taxon>
        <taxon>Pseudomonadati</taxon>
        <taxon>Pseudomonadota</taxon>
        <taxon>Gammaproteobacteria</taxon>
        <taxon>Pseudomonadales</taxon>
        <taxon>Pseudomonadaceae</taxon>
        <taxon>Pseudomonas</taxon>
    </lineage>
</organism>
<feature type="chain" id="PRO_5040882454" evidence="1">
    <location>
        <begin position="29"/>
        <end position="247"/>
    </location>
</feature>
<dbReference type="EMBL" id="BSFN01000001">
    <property type="protein sequence ID" value="GLK87367.1"/>
    <property type="molecule type" value="Genomic_DNA"/>
</dbReference>
<accession>A0A9W6K1V3</accession>